<evidence type="ECO:0000313" key="1">
    <source>
        <dbReference type="EMBL" id="KFQ98345.1"/>
    </source>
</evidence>
<dbReference type="Proteomes" id="UP000053283">
    <property type="component" value="Unassembled WGS sequence"/>
</dbReference>
<name>A0A091W9B5_NIPNI</name>
<dbReference type="EMBL" id="KL410701">
    <property type="protein sequence ID" value="KFQ98345.1"/>
    <property type="molecule type" value="Genomic_DNA"/>
</dbReference>
<feature type="non-terminal residue" evidence="1">
    <location>
        <position position="1"/>
    </location>
</feature>
<feature type="non-terminal residue" evidence="1">
    <location>
        <position position="49"/>
    </location>
</feature>
<keyword evidence="2" id="KW-1185">Reference proteome</keyword>
<proteinExistence type="predicted"/>
<evidence type="ECO:0000313" key="2">
    <source>
        <dbReference type="Proteomes" id="UP000053283"/>
    </source>
</evidence>
<organism evidence="1 2">
    <name type="scientific">Nipponia nippon</name>
    <name type="common">Crested ibis</name>
    <name type="synonym">Ibis nippon</name>
    <dbReference type="NCBI Taxonomy" id="128390"/>
    <lineage>
        <taxon>Eukaryota</taxon>
        <taxon>Metazoa</taxon>
        <taxon>Chordata</taxon>
        <taxon>Craniata</taxon>
        <taxon>Vertebrata</taxon>
        <taxon>Euteleostomi</taxon>
        <taxon>Archelosauria</taxon>
        <taxon>Archosauria</taxon>
        <taxon>Dinosauria</taxon>
        <taxon>Saurischia</taxon>
        <taxon>Theropoda</taxon>
        <taxon>Coelurosauria</taxon>
        <taxon>Aves</taxon>
        <taxon>Neognathae</taxon>
        <taxon>Neoaves</taxon>
        <taxon>Aequornithes</taxon>
        <taxon>Pelecaniformes</taxon>
        <taxon>Threskiornithidae</taxon>
        <taxon>Nipponia</taxon>
    </lineage>
</organism>
<accession>A0A091W9B5</accession>
<gene>
    <name evidence="1" type="ORF">Y956_11294</name>
</gene>
<sequence length="49" mass="5300">SQSAWVCQGGPVYSCIAVFILVPQYTQCTKAQKEHRCTGGDPLTSLPVM</sequence>
<dbReference type="AlphaFoldDB" id="A0A091W9B5"/>
<protein>
    <submittedName>
        <fullName evidence="1">Uncharacterized protein</fullName>
    </submittedName>
</protein>
<reference evidence="1 2" key="1">
    <citation type="submission" date="2014-04" db="EMBL/GenBank/DDBJ databases">
        <title>Genome evolution of avian class.</title>
        <authorList>
            <person name="Zhang G."/>
            <person name="Li C."/>
        </authorList>
    </citation>
    <scope>NUCLEOTIDE SEQUENCE [LARGE SCALE GENOMIC DNA]</scope>
    <source>
        <strain evidence="1">BGI_Y956</strain>
    </source>
</reference>